<sequence>MSSMPHLDLVLQRVIPTPVAQVWRCWTEPALLMQWFCPKPWQTVECEIDLRPGGIFRTVMQSPSGDQHPNEGCYLELVPNERLVWTGALKAGFRPADAAAHPFVFTAVISLAPHADGGTLYTATVMHSDESGRQTHEAMGFHQGWGAALDQLVAVAAGL</sequence>
<evidence type="ECO:0000313" key="4">
    <source>
        <dbReference type="Proteomes" id="UP000235916"/>
    </source>
</evidence>
<dbReference type="InterPro" id="IPR023393">
    <property type="entry name" value="START-like_dom_sf"/>
</dbReference>
<reference evidence="3 4" key="1">
    <citation type="submission" date="2018-01" db="EMBL/GenBank/DDBJ databases">
        <title>Draft genome sequence of Paucibacter aquatile CR182 isolated from freshwater of the Nakdong River.</title>
        <authorList>
            <person name="Choi A."/>
            <person name="Chung E.J."/>
        </authorList>
    </citation>
    <scope>NUCLEOTIDE SEQUENCE [LARGE SCALE GENOMIC DNA]</scope>
    <source>
        <strain evidence="3 4">CR182</strain>
    </source>
</reference>
<dbReference type="OrthoDB" id="9805228at2"/>
<name>A0A2N8L0P1_9BURK</name>
<organism evidence="3 4">
    <name type="scientific">Kinneretia aquatilis</name>
    <dbReference type="NCBI Taxonomy" id="2070761"/>
    <lineage>
        <taxon>Bacteria</taxon>
        <taxon>Pseudomonadati</taxon>
        <taxon>Pseudomonadota</taxon>
        <taxon>Betaproteobacteria</taxon>
        <taxon>Burkholderiales</taxon>
        <taxon>Sphaerotilaceae</taxon>
        <taxon>Roseateles</taxon>
    </lineage>
</organism>
<gene>
    <name evidence="3" type="ORF">C1O66_18180</name>
</gene>
<proteinExistence type="inferred from homology"/>
<dbReference type="SUPFAM" id="SSF55961">
    <property type="entry name" value="Bet v1-like"/>
    <property type="match status" value="1"/>
</dbReference>
<protein>
    <submittedName>
        <fullName evidence="3">Polyketide cyclase</fullName>
    </submittedName>
</protein>
<dbReference type="InterPro" id="IPR013538">
    <property type="entry name" value="ASHA1/2-like_C"/>
</dbReference>
<dbReference type="Gene3D" id="3.30.530.20">
    <property type="match status" value="1"/>
</dbReference>
<evidence type="ECO:0000256" key="1">
    <source>
        <dbReference type="ARBA" id="ARBA00006817"/>
    </source>
</evidence>
<evidence type="ECO:0000313" key="3">
    <source>
        <dbReference type="EMBL" id="PND39264.1"/>
    </source>
</evidence>
<accession>A0A2N8L0P1</accession>
<feature type="domain" description="Activator of Hsp90 ATPase homologue 1/2-like C-terminal" evidence="2">
    <location>
        <begin position="17"/>
        <end position="155"/>
    </location>
</feature>
<comment type="caution">
    <text evidence="3">The sequence shown here is derived from an EMBL/GenBank/DDBJ whole genome shotgun (WGS) entry which is preliminary data.</text>
</comment>
<evidence type="ECO:0000259" key="2">
    <source>
        <dbReference type="Pfam" id="PF08327"/>
    </source>
</evidence>
<dbReference type="CDD" id="cd08896">
    <property type="entry name" value="SRPBCC_CalC_Aha1-like_3"/>
    <property type="match status" value="1"/>
</dbReference>
<dbReference type="EMBL" id="POSP01000003">
    <property type="protein sequence ID" value="PND39264.1"/>
    <property type="molecule type" value="Genomic_DNA"/>
</dbReference>
<dbReference type="Proteomes" id="UP000235916">
    <property type="component" value="Unassembled WGS sequence"/>
</dbReference>
<dbReference type="Pfam" id="PF08327">
    <property type="entry name" value="AHSA1"/>
    <property type="match status" value="1"/>
</dbReference>
<dbReference type="AlphaFoldDB" id="A0A2N8L0P1"/>
<keyword evidence="4" id="KW-1185">Reference proteome</keyword>
<comment type="similarity">
    <text evidence="1">Belongs to the AHA1 family.</text>
</comment>
<dbReference type="RefSeq" id="WP_102769182.1">
    <property type="nucleotide sequence ID" value="NZ_POSP01000003.1"/>
</dbReference>